<feature type="coiled-coil region" evidence="1">
    <location>
        <begin position="114"/>
        <end position="225"/>
    </location>
</feature>
<gene>
    <name evidence="3" type="ORF">EDS130_LOCUS17262</name>
</gene>
<dbReference type="Proteomes" id="UP000663852">
    <property type="component" value="Unassembled WGS sequence"/>
</dbReference>
<proteinExistence type="predicted"/>
<keyword evidence="1" id="KW-0175">Coiled coil</keyword>
<sequence length="252" mass="29424">MVIENESPAVRLRRKLTALSDEYSKDKQIHPRSKSVNSRAPVPSDPNASLRYRRMRRKVDVLRTQIDAALHDNYLSTTELNSVKDMIPTRDDDAPLKKKHDEQNLVTTELIQVLHSKQTKIDELEQQLKDIEQQESQWKLAHVHIEQETFIRFCLLKAKYERECHRRESLQKKLLELEKELQNRQCQSILLGQLQTDVERLHIAFNALEAENNQLTAQLSLVQNSCPSSVRLSSQLEKFRHELAQTCHESLC</sequence>
<dbReference type="EMBL" id="CAJNOJ010000077">
    <property type="protein sequence ID" value="CAF1047749.1"/>
    <property type="molecule type" value="Genomic_DNA"/>
</dbReference>
<comment type="caution">
    <text evidence="3">The sequence shown here is derived from an EMBL/GenBank/DDBJ whole genome shotgun (WGS) entry which is preliminary data.</text>
</comment>
<evidence type="ECO:0000313" key="3">
    <source>
        <dbReference type="EMBL" id="CAF1047749.1"/>
    </source>
</evidence>
<reference evidence="3" key="1">
    <citation type="submission" date="2021-02" db="EMBL/GenBank/DDBJ databases">
        <authorList>
            <person name="Nowell W R."/>
        </authorList>
    </citation>
    <scope>NUCLEOTIDE SEQUENCE</scope>
</reference>
<feature type="region of interest" description="Disordered" evidence="2">
    <location>
        <begin position="21"/>
        <end position="52"/>
    </location>
</feature>
<evidence type="ECO:0000256" key="2">
    <source>
        <dbReference type="SAM" id="MobiDB-lite"/>
    </source>
</evidence>
<accession>A0A814K902</accession>
<name>A0A814K902_ADIRI</name>
<evidence type="ECO:0000256" key="1">
    <source>
        <dbReference type="SAM" id="Coils"/>
    </source>
</evidence>
<organism evidence="3 4">
    <name type="scientific">Adineta ricciae</name>
    <name type="common">Rotifer</name>
    <dbReference type="NCBI Taxonomy" id="249248"/>
    <lineage>
        <taxon>Eukaryota</taxon>
        <taxon>Metazoa</taxon>
        <taxon>Spiralia</taxon>
        <taxon>Gnathifera</taxon>
        <taxon>Rotifera</taxon>
        <taxon>Eurotatoria</taxon>
        <taxon>Bdelloidea</taxon>
        <taxon>Adinetida</taxon>
        <taxon>Adinetidae</taxon>
        <taxon>Adineta</taxon>
    </lineage>
</organism>
<protein>
    <submittedName>
        <fullName evidence="3">Uncharacterized protein</fullName>
    </submittedName>
</protein>
<evidence type="ECO:0000313" key="4">
    <source>
        <dbReference type="Proteomes" id="UP000663852"/>
    </source>
</evidence>
<dbReference type="AlphaFoldDB" id="A0A814K902"/>
<dbReference type="OrthoDB" id="9988813at2759"/>